<dbReference type="InterPro" id="IPR024080">
    <property type="entry name" value="Neurolysin/TOP_N"/>
</dbReference>
<keyword evidence="2 7" id="KW-0645">Protease</keyword>
<dbReference type="AlphaFoldDB" id="A0A8H4QB36"/>
<proteinExistence type="inferred from homology"/>
<gene>
    <name evidence="10" type="ORF">GQ602_002818</name>
</gene>
<keyword evidence="5 7" id="KW-0862">Zinc</keyword>
<dbReference type="InterPro" id="IPR001567">
    <property type="entry name" value="Pept_M3A_M3B_dom"/>
</dbReference>
<dbReference type="GO" id="GO:0004222">
    <property type="term" value="F:metalloendopeptidase activity"/>
    <property type="evidence" value="ECO:0007669"/>
    <property type="project" value="InterPro"/>
</dbReference>
<protein>
    <submittedName>
        <fullName evidence="10">Metallopeptidase MepB</fullName>
    </submittedName>
</protein>
<dbReference type="Gene3D" id="1.20.1050.40">
    <property type="entry name" value="Endopeptidase. Chain P, domain 1"/>
    <property type="match status" value="1"/>
</dbReference>
<keyword evidence="6 7" id="KW-0482">Metalloprotease</keyword>
<evidence type="ECO:0000313" key="10">
    <source>
        <dbReference type="EMBL" id="KAF4592519.1"/>
    </source>
</evidence>
<evidence type="ECO:0000256" key="1">
    <source>
        <dbReference type="ARBA" id="ARBA00006040"/>
    </source>
</evidence>
<dbReference type="OrthoDB" id="534666at2759"/>
<accession>A0A8H4QB36</accession>
<dbReference type="EMBL" id="JAACLJ010000002">
    <property type="protein sequence ID" value="KAF4592519.1"/>
    <property type="molecule type" value="Genomic_DNA"/>
</dbReference>
<organism evidence="10 11">
    <name type="scientific">Ophiocordyceps camponoti-floridani</name>
    <dbReference type="NCBI Taxonomy" id="2030778"/>
    <lineage>
        <taxon>Eukaryota</taxon>
        <taxon>Fungi</taxon>
        <taxon>Dikarya</taxon>
        <taxon>Ascomycota</taxon>
        <taxon>Pezizomycotina</taxon>
        <taxon>Sordariomycetes</taxon>
        <taxon>Hypocreomycetidae</taxon>
        <taxon>Hypocreales</taxon>
        <taxon>Ophiocordycipitaceae</taxon>
        <taxon>Ophiocordyceps</taxon>
    </lineage>
</organism>
<feature type="signal peptide" evidence="8">
    <location>
        <begin position="1"/>
        <end position="18"/>
    </location>
</feature>
<sequence>MSALYLLLAPAFILPIQALISDRSAQTTFKIPPQLPPVFPATADSIRADGRFLKEEVAALYDDIVATVRPENATFANVLEPILMKQNESWPWPSILTLYRHVSPDESVRAASIEVSKLLSNVQLEMETRADFAGLLRIVYELERGKVDEEQRRILDFHHKTLVLNGLAQMTNDTRQFGTDSQRRRVIKQLQKELTNLTNAVMSNLVEKQEGVWFSGEELEGVPLEELDMDGLEIGSGEEKDKMKLTFGPLHRRLVMTRAINETTRRRYFIAGENRNRINIPLFQKMVELRDELARKVGYENHASLRISSNMAKTPSRVNSFLSHLHDKVRHGGAQEAARMLERKKRDCQARGVAFDGNLYLWDRAFYSDRHRLSRNGDGSRLVWHPDVRMYAVWDDEEAGGAFAGYLYLDLFWREHKAGPAFSLELIPGFHPPNGRRNYAATTIVTSFNKPASGTAPLLQHSQLVTLLHELGHALHDLTSRGRYACGHGPHLAHEFIEVPSQMLENWAWEPVVIAELAEGMPEAVVDRIVGSRGKTGALDTLGQLHFSMFDMEIHSGKREDLGSLYNSLRRQVTGIKGPEEQGLGFNWGNAYASSIHLVGGYDASYYSYLWSRVYSSDMFHSVFGSDPTSGAAGRRYRSSVLERAGRVDEMDMLEAFLGRRPRTDAFYRLLG</sequence>
<keyword evidence="8" id="KW-0732">Signal</keyword>
<dbReference type="GO" id="GO:0006518">
    <property type="term" value="P:peptide metabolic process"/>
    <property type="evidence" value="ECO:0007669"/>
    <property type="project" value="TreeGrafter"/>
</dbReference>
<keyword evidence="3 7" id="KW-0479">Metal-binding</keyword>
<dbReference type="GO" id="GO:0006508">
    <property type="term" value="P:proteolysis"/>
    <property type="evidence" value="ECO:0007669"/>
    <property type="project" value="UniProtKB-KW"/>
</dbReference>
<evidence type="ECO:0000256" key="6">
    <source>
        <dbReference type="ARBA" id="ARBA00023049"/>
    </source>
</evidence>
<dbReference type="Pfam" id="PF01432">
    <property type="entry name" value="Peptidase_M3"/>
    <property type="match status" value="2"/>
</dbReference>
<dbReference type="Gene3D" id="3.40.390.10">
    <property type="entry name" value="Collagenase (Catalytic Domain)"/>
    <property type="match status" value="1"/>
</dbReference>
<comment type="similarity">
    <text evidence="1 7">Belongs to the peptidase M3 family.</text>
</comment>
<reference evidence="10 11" key="1">
    <citation type="journal article" date="2020" name="G3 (Bethesda)">
        <title>Genetic Underpinnings of Host Manipulation by Ophiocordyceps as Revealed by Comparative Transcriptomics.</title>
        <authorList>
            <person name="Will I."/>
            <person name="Das B."/>
            <person name="Trinh T."/>
            <person name="Brachmann A."/>
            <person name="Ohm R.A."/>
            <person name="de Bekker C."/>
        </authorList>
    </citation>
    <scope>NUCLEOTIDE SEQUENCE [LARGE SCALE GENOMIC DNA]</scope>
    <source>
        <strain evidence="10 11">EC05</strain>
    </source>
</reference>
<feature type="domain" description="Peptidase M3A/M3B catalytic" evidence="9">
    <location>
        <begin position="383"/>
        <end position="669"/>
    </location>
</feature>
<feature type="domain" description="Peptidase M3A/M3B catalytic" evidence="9">
    <location>
        <begin position="255"/>
        <end position="373"/>
    </location>
</feature>
<dbReference type="Gene3D" id="1.10.1370.10">
    <property type="entry name" value="Neurolysin, domain 3"/>
    <property type="match status" value="2"/>
</dbReference>
<dbReference type="InterPro" id="IPR045090">
    <property type="entry name" value="Pept_M3A_M3B"/>
</dbReference>
<comment type="cofactor">
    <cofactor evidence="7">
        <name>Zn(2+)</name>
        <dbReference type="ChEBI" id="CHEBI:29105"/>
    </cofactor>
    <text evidence="7">Binds 1 zinc ion.</text>
</comment>
<evidence type="ECO:0000256" key="5">
    <source>
        <dbReference type="ARBA" id="ARBA00022833"/>
    </source>
</evidence>
<evidence type="ECO:0000256" key="7">
    <source>
        <dbReference type="RuleBase" id="RU003435"/>
    </source>
</evidence>
<evidence type="ECO:0000313" key="11">
    <source>
        <dbReference type="Proteomes" id="UP000562929"/>
    </source>
</evidence>
<evidence type="ECO:0000256" key="2">
    <source>
        <dbReference type="ARBA" id="ARBA00022670"/>
    </source>
</evidence>
<feature type="chain" id="PRO_5034652539" evidence="8">
    <location>
        <begin position="19"/>
        <end position="672"/>
    </location>
</feature>
<comment type="caution">
    <text evidence="10">The sequence shown here is derived from an EMBL/GenBank/DDBJ whole genome shotgun (WGS) entry which is preliminary data.</text>
</comment>
<evidence type="ECO:0000256" key="4">
    <source>
        <dbReference type="ARBA" id="ARBA00022801"/>
    </source>
</evidence>
<dbReference type="InterPro" id="IPR024077">
    <property type="entry name" value="Neurolysin/TOP_dom2"/>
</dbReference>
<dbReference type="GO" id="GO:0046872">
    <property type="term" value="F:metal ion binding"/>
    <property type="evidence" value="ECO:0007669"/>
    <property type="project" value="UniProtKB-UniRule"/>
</dbReference>
<keyword evidence="4 7" id="KW-0378">Hydrolase</keyword>
<keyword evidence="11" id="KW-1185">Reference proteome</keyword>
<dbReference type="GO" id="GO:0005758">
    <property type="term" value="C:mitochondrial intermembrane space"/>
    <property type="evidence" value="ECO:0007669"/>
    <property type="project" value="TreeGrafter"/>
</dbReference>
<evidence type="ECO:0000256" key="8">
    <source>
        <dbReference type="SAM" id="SignalP"/>
    </source>
</evidence>
<name>A0A8H4QB36_9HYPO</name>
<dbReference type="CDD" id="cd06455">
    <property type="entry name" value="M3A_TOP"/>
    <property type="match status" value="1"/>
</dbReference>
<dbReference type="InterPro" id="IPR024079">
    <property type="entry name" value="MetalloPept_cat_dom_sf"/>
</dbReference>
<dbReference type="PANTHER" id="PTHR11804:SF84">
    <property type="entry name" value="SACCHAROLYSIN"/>
    <property type="match status" value="1"/>
</dbReference>
<dbReference type="SUPFAM" id="SSF55486">
    <property type="entry name" value="Metalloproteases ('zincins'), catalytic domain"/>
    <property type="match status" value="1"/>
</dbReference>
<evidence type="ECO:0000259" key="9">
    <source>
        <dbReference type="Pfam" id="PF01432"/>
    </source>
</evidence>
<dbReference type="Proteomes" id="UP000562929">
    <property type="component" value="Unassembled WGS sequence"/>
</dbReference>
<evidence type="ECO:0000256" key="3">
    <source>
        <dbReference type="ARBA" id="ARBA00022723"/>
    </source>
</evidence>
<dbReference type="PANTHER" id="PTHR11804">
    <property type="entry name" value="PROTEASE M3 THIMET OLIGOPEPTIDASE-RELATED"/>
    <property type="match status" value="1"/>
</dbReference>